<gene>
    <name evidence="2" type="ORF">HINF_LOCUS26949</name>
    <name evidence="1" type="ORF">HINF_LOCUS31697</name>
</gene>
<dbReference type="AlphaFoldDB" id="A0AA86UAU6"/>
<reference evidence="2 3" key="2">
    <citation type="submission" date="2024-07" db="EMBL/GenBank/DDBJ databases">
        <authorList>
            <person name="Akdeniz Z."/>
        </authorList>
    </citation>
    <scope>NUCLEOTIDE SEQUENCE [LARGE SCALE GENOMIC DNA]</scope>
</reference>
<evidence type="ECO:0000313" key="1">
    <source>
        <dbReference type="EMBL" id="CAI9944052.1"/>
    </source>
</evidence>
<keyword evidence="3" id="KW-1185">Reference proteome</keyword>
<dbReference type="EMBL" id="CAXDID020000083">
    <property type="protein sequence ID" value="CAL6019443.1"/>
    <property type="molecule type" value="Genomic_DNA"/>
</dbReference>
<protein>
    <submittedName>
        <fullName evidence="2">Hypothetical_protein</fullName>
    </submittedName>
</protein>
<accession>A0AA86UAU6</accession>
<dbReference type="Proteomes" id="UP001642409">
    <property type="component" value="Unassembled WGS sequence"/>
</dbReference>
<dbReference type="EMBL" id="CATOUU010000721">
    <property type="protein sequence ID" value="CAI9944052.1"/>
    <property type="molecule type" value="Genomic_DNA"/>
</dbReference>
<proteinExistence type="predicted"/>
<evidence type="ECO:0000313" key="2">
    <source>
        <dbReference type="EMBL" id="CAL6019443.1"/>
    </source>
</evidence>
<name>A0AA86UAU6_9EUKA</name>
<organism evidence="1">
    <name type="scientific">Hexamita inflata</name>
    <dbReference type="NCBI Taxonomy" id="28002"/>
    <lineage>
        <taxon>Eukaryota</taxon>
        <taxon>Metamonada</taxon>
        <taxon>Diplomonadida</taxon>
        <taxon>Hexamitidae</taxon>
        <taxon>Hexamitinae</taxon>
        <taxon>Hexamita</taxon>
    </lineage>
</organism>
<comment type="caution">
    <text evidence="1">The sequence shown here is derived from an EMBL/GenBank/DDBJ whole genome shotgun (WGS) entry which is preliminary data.</text>
</comment>
<evidence type="ECO:0000313" key="3">
    <source>
        <dbReference type="Proteomes" id="UP001642409"/>
    </source>
</evidence>
<reference evidence="1" key="1">
    <citation type="submission" date="2023-06" db="EMBL/GenBank/DDBJ databases">
        <authorList>
            <person name="Kurt Z."/>
        </authorList>
    </citation>
    <scope>NUCLEOTIDE SEQUENCE</scope>
</reference>
<sequence length="351" mass="40332">MDPTLNFANWVSFQHQYLSHHSTNTIKELISKGVAKEPQKVTVLQKVPTQILQLQNALQQKLNARIAYISTQLNVTDAQPFRFPIQTSDLLQIVNQVPQIDSYSTFQSMKAIKDFVADILQCKQISQADRTSFYKEKLSTMQVTRFRADNSDLVDQIVNHMLSKLHPQYIVFKNQIYTDLIDLLNLYRLTDEPLVQYPSSGIAAYNGLQNICGLFQLLSDSQVELMARFWSLHLFKSQFPTELIQLVGLVQFILKSVGVYKEYQDIGFDVSGFAIEELMGMCQRLRSEQRFVVVDFVVQSDFRIVAVIIASFLIQKAVYVKNGGSLAEIEMIVRNYRQIDVRQLLKGIWDV</sequence>